<feature type="chain" id="PRO_5002168241" description="Peptidase M24 domain-containing protein" evidence="1">
    <location>
        <begin position="19"/>
        <end position="425"/>
    </location>
</feature>
<dbReference type="PANTHER" id="PTHR46112">
    <property type="entry name" value="AMINOPEPTIDASE"/>
    <property type="match status" value="1"/>
</dbReference>
<dbReference type="OrthoDB" id="9995434at2759"/>
<gene>
    <name evidence="3" type="ORF">PHLGIDRAFT_104720</name>
</gene>
<keyword evidence="1" id="KW-0732">Signal</keyword>
<keyword evidence="4" id="KW-1185">Reference proteome</keyword>
<accession>A0A0C3PN26</accession>
<dbReference type="InterPro" id="IPR000994">
    <property type="entry name" value="Pept_M24"/>
</dbReference>
<dbReference type="Gene3D" id="3.90.230.10">
    <property type="entry name" value="Creatinase/methionine aminopeptidase superfamily"/>
    <property type="match status" value="1"/>
</dbReference>
<dbReference type="PANTHER" id="PTHR46112:SF2">
    <property type="entry name" value="XAA-PRO AMINOPEPTIDASE P-RELATED"/>
    <property type="match status" value="1"/>
</dbReference>
<sequence length="425" mass="45586">MAVLLSVLYLLLFDPARLFRNPAPDFSHLASHCAHVQPIPADSFVARQDTLARTLHELGAAAYIAEPGANAAFYANLSGSAWHLSERPLLFILTPSVDDNNRIVANISVLTPSFEATRAKLLPLPSAADVTYPEWPEDADPYQVAVSAIPGLKSGTIFIDGAMRTFVADGLQKAVGGGHKVVSAPVEVKRLRERKSTEEIEIMKCANEVTLLSIRAAAEEMYIGIHESEARALVANALTSAGLKDVSVISLFGPNAALPHGSGTDRTLAKEDFVLVDCGGSLHGYVSDVTRTFALEDSRIPAEHLDIWMLVWEAQGIALATAFNGTITADVDRAARVTIETGGYGEYFTHRLGHGIGLEGHESPYLRGGSDDIILTGHSFSDEPGVYIEGKVGVRLEDCFYIDENGRPVLLTAGVGAPSTTPWDI</sequence>
<reference evidence="3 4" key="1">
    <citation type="journal article" date="2014" name="PLoS Genet.">
        <title>Analysis of the Phlebiopsis gigantea genome, transcriptome and secretome provides insight into its pioneer colonization strategies of wood.</title>
        <authorList>
            <person name="Hori C."/>
            <person name="Ishida T."/>
            <person name="Igarashi K."/>
            <person name="Samejima M."/>
            <person name="Suzuki H."/>
            <person name="Master E."/>
            <person name="Ferreira P."/>
            <person name="Ruiz-Duenas F.J."/>
            <person name="Held B."/>
            <person name="Canessa P."/>
            <person name="Larrondo L.F."/>
            <person name="Schmoll M."/>
            <person name="Druzhinina I.S."/>
            <person name="Kubicek C.P."/>
            <person name="Gaskell J.A."/>
            <person name="Kersten P."/>
            <person name="St John F."/>
            <person name="Glasner J."/>
            <person name="Sabat G."/>
            <person name="Splinter BonDurant S."/>
            <person name="Syed K."/>
            <person name="Yadav J."/>
            <person name="Mgbeahuruike A.C."/>
            <person name="Kovalchuk A."/>
            <person name="Asiegbu F.O."/>
            <person name="Lackner G."/>
            <person name="Hoffmeister D."/>
            <person name="Rencoret J."/>
            <person name="Gutierrez A."/>
            <person name="Sun H."/>
            <person name="Lindquist E."/>
            <person name="Barry K."/>
            <person name="Riley R."/>
            <person name="Grigoriev I.V."/>
            <person name="Henrissat B."/>
            <person name="Kues U."/>
            <person name="Berka R.M."/>
            <person name="Martinez A.T."/>
            <person name="Covert S.F."/>
            <person name="Blanchette R.A."/>
            <person name="Cullen D."/>
        </authorList>
    </citation>
    <scope>NUCLEOTIDE SEQUENCE [LARGE SCALE GENOMIC DNA]</scope>
    <source>
        <strain evidence="3 4">11061_1 CR5-6</strain>
    </source>
</reference>
<evidence type="ECO:0000259" key="2">
    <source>
        <dbReference type="Pfam" id="PF00557"/>
    </source>
</evidence>
<dbReference type="Pfam" id="PF00557">
    <property type="entry name" value="Peptidase_M24"/>
    <property type="match status" value="1"/>
</dbReference>
<dbReference type="SUPFAM" id="SSF55920">
    <property type="entry name" value="Creatinase/aminopeptidase"/>
    <property type="match status" value="1"/>
</dbReference>
<dbReference type="Proteomes" id="UP000053257">
    <property type="component" value="Unassembled WGS sequence"/>
</dbReference>
<dbReference type="EMBL" id="KN840484">
    <property type="protein sequence ID" value="KIP08153.1"/>
    <property type="molecule type" value="Genomic_DNA"/>
</dbReference>
<dbReference type="Gene3D" id="3.40.350.10">
    <property type="entry name" value="Creatinase/prolidase N-terminal domain"/>
    <property type="match status" value="1"/>
</dbReference>
<feature type="signal peptide" evidence="1">
    <location>
        <begin position="1"/>
        <end position="18"/>
    </location>
</feature>
<name>A0A0C3PN26_PHLG1</name>
<feature type="domain" description="Peptidase M24" evidence="2">
    <location>
        <begin position="201"/>
        <end position="404"/>
    </location>
</feature>
<evidence type="ECO:0000313" key="4">
    <source>
        <dbReference type="Proteomes" id="UP000053257"/>
    </source>
</evidence>
<dbReference type="InterPro" id="IPR050659">
    <property type="entry name" value="Peptidase_M24B"/>
</dbReference>
<protein>
    <recommendedName>
        <fullName evidence="2">Peptidase M24 domain-containing protein</fullName>
    </recommendedName>
</protein>
<evidence type="ECO:0000256" key="1">
    <source>
        <dbReference type="SAM" id="SignalP"/>
    </source>
</evidence>
<dbReference type="HOGENOM" id="CLU_017266_2_1_1"/>
<dbReference type="STRING" id="745531.A0A0C3PN26"/>
<organism evidence="3 4">
    <name type="scientific">Phlebiopsis gigantea (strain 11061_1 CR5-6)</name>
    <name type="common">White-rot fungus</name>
    <name type="synonym">Peniophora gigantea</name>
    <dbReference type="NCBI Taxonomy" id="745531"/>
    <lineage>
        <taxon>Eukaryota</taxon>
        <taxon>Fungi</taxon>
        <taxon>Dikarya</taxon>
        <taxon>Basidiomycota</taxon>
        <taxon>Agaricomycotina</taxon>
        <taxon>Agaricomycetes</taxon>
        <taxon>Polyporales</taxon>
        <taxon>Phanerochaetaceae</taxon>
        <taxon>Phlebiopsis</taxon>
    </lineage>
</organism>
<evidence type="ECO:0000313" key="3">
    <source>
        <dbReference type="EMBL" id="KIP08153.1"/>
    </source>
</evidence>
<proteinExistence type="predicted"/>
<dbReference type="AlphaFoldDB" id="A0A0C3PN26"/>
<dbReference type="InterPro" id="IPR029149">
    <property type="entry name" value="Creatin/AminoP/Spt16_N"/>
</dbReference>
<dbReference type="InterPro" id="IPR036005">
    <property type="entry name" value="Creatinase/aminopeptidase-like"/>
</dbReference>